<dbReference type="InterPro" id="IPR010982">
    <property type="entry name" value="Lambda_DNA-bd_dom_sf"/>
</dbReference>
<keyword evidence="3" id="KW-1185">Reference proteome</keyword>
<dbReference type="AlphaFoldDB" id="B4VKH7"/>
<evidence type="ECO:0000313" key="2">
    <source>
        <dbReference type="EMBL" id="EDX77514.1"/>
    </source>
</evidence>
<dbReference type="Gene3D" id="1.10.260.40">
    <property type="entry name" value="lambda repressor-like DNA-binding domains"/>
    <property type="match status" value="1"/>
</dbReference>
<dbReference type="STRING" id="118168.MC7420_2838"/>
<dbReference type="Proteomes" id="UP000003835">
    <property type="component" value="Unassembled WGS sequence"/>
</dbReference>
<reference evidence="2 3" key="1">
    <citation type="submission" date="2008-07" db="EMBL/GenBank/DDBJ databases">
        <authorList>
            <person name="Tandeau de Marsac N."/>
            <person name="Ferriera S."/>
            <person name="Johnson J."/>
            <person name="Kravitz S."/>
            <person name="Beeson K."/>
            <person name="Sutton G."/>
            <person name="Rogers Y.-H."/>
            <person name="Friedman R."/>
            <person name="Frazier M."/>
            <person name="Venter J.C."/>
        </authorList>
    </citation>
    <scope>NUCLEOTIDE SEQUENCE [LARGE SCALE GENOMIC DNA]</scope>
    <source>
        <strain evidence="2 3">PCC 7420</strain>
    </source>
</reference>
<dbReference type="Pfam" id="PF14516">
    <property type="entry name" value="AAA_35"/>
    <property type="match status" value="1"/>
</dbReference>
<dbReference type="CDD" id="cd00093">
    <property type="entry name" value="HTH_XRE"/>
    <property type="match status" value="1"/>
</dbReference>
<feature type="domain" description="HTH cro/C1-type" evidence="1">
    <location>
        <begin position="36"/>
        <end position="78"/>
    </location>
</feature>
<gene>
    <name evidence="2" type="ORF">MC7420_2838</name>
</gene>
<evidence type="ECO:0000259" key="1">
    <source>
        <dbReference type="PROSITE" id="PS50943"/>
    </source>
</evidence>
<organism evidence="2 3">
    <name type="scientific">Coleofasciculus chthonoplastes PCC 7420</name>
    <dbReference type="NCBI Taxonomy" id="118168"/>
    <lineage>
        <taxon>Bacteria</taxon>
        <taxon>Bacillati</taxon>
        <taxon>Cyanobacteriota</taxon>
        <taxon>Cyanophyceae</taxon>
        <taxon>Coleofasciculales</taxon>
        <taxon>Coleofasciculaceae</taxon>
        <taxon>Coleofasciculus</taxon>
    </lineage>
</organism>
<dbReference type="InterPro" id="IPR001387">
    <property type="entry name" value="Cro/C1-type_HTH"/>
</dbReference>
<dbReference type="eggNOG" id="COG1672">
    <property type="taxonomic scope" value="Bacteria"/>
</dbReference>
<dbReference type="EMBL" id="DS989843">
    <property type="protein sequence ID" value="EDX77514.1"/>
    <property type="molecule type" value="Genomic_DNA"/>
</dbReference>
<dbReference type="SUPFAM" id="SSF52540">
    <property type="entry name" value="P-loop containing nucleoside triphosphate hydrolases"/>
    <property type="match status" value="1"/>
</dbReference>
<dbReference type="SUPFAM" id="SSF47413">
    <property type="entry name" value="lambda repressor-like DNA-binding domains"/>
    <property type="match status" value="1"/>
</dbReference>
<protein>
    <recommendedName>
        <fullName evidence="1">HTH cro/C1-type domain-containing protein</fullName>
    </recommendedName>
</protein>
<dbReference type="InterPro" id="IPR027417">
    <property type="entry name" value="P-loop_NTPase"/>
</dbReference>
<evidence type="ECO:0000313" key="3">
    <source>
        <dbReference type="Proteomes" id="UP000003835"/>
    </source>
</evidence>
<dbReference type="GO" id="GO:0003677">
    <property type="term" value="F:DNA binding"/>
    <property type="evidence" value="ECO:0007669"/>
    <property type="project" value="InterPro"/>
</dbReference>
<proteinExistence type="predicted"/>
<sequence>MISFIQGLVMSRSLRISPQYIERVKRAVKHNGFFRQRDLAEELQLALSTVSSFLNGRRVDYATFYEICERLGLELKEIADLEDERSDRTFSAEALELATVDCSGEETGTAVSEYMERPPIESRCNETILQPGSLLRIKAPKRMGKTWLIDRILAQATKQKYRTVNLSLLLADGSVLSSLDKFLRWFCGVVGRELRLRDQLTDYWVDELGSSQSCTIYFEEYLLSQLEHPLVLALDDVDRIFPYSAIAGNFLAMLRAWYEKGKRSKLWKKLRLVVAHSTEVYIELNIHQSPFNVGESIELPEFNREQVQDLAQRQGLDWQGAQVDQLMSLVGGHPYLVQRAIYHLTRSEITLKELLQKACTEAGIYANHLRGHLGNLQEHPELAMAMKIVVESTHPVQLESMLAFQLQSLGLVQLEGNEVKARYHLYSNYLHDRLGN</sequence>
<dbReference type="HOGENOM" id="CLU_021307_2_1_3"/>
<dbReference type="PROSITE" id="PS50943">
    <property type="entry name" value="HTH_CROC1"/>
    <property type="match status" value="1"/>
</dbReference>
<dbReference type="Gene3D" id="3.40.50.300">
    <property type="entry name" value="P-loop containing nucleotide triphosphate hydrolases"/>
    <property type="match status" value="1"/>
</dbReference>
<dbReference type="RefSeq" id="WP_006098775.1">
    <property type="nucleotide sequence ID" value="NZ_DS989843.1"/>
</dbReference>
<dbReference type="SMART" id="SM00530">
    <property type="entry name" value="HTH_XRE"/>
    <property type="match status" value="1"/>
</dbReference>
<accession>B4VKH7</accession>
<name>B4VKH7_9CYAN</name>